<gene>
    <name evidence="8" type="ORF">MELA_02595</name>
</gene>
<dbReference type="Proteomes" id="UP000334340">
    <property type="component" value="Unassembled WGS sequence"/>
</dbReference>
<evidence type="ECO:0000313" key="8">
    <source>
        <dbReference type="EMBL" id="VUZ86198.1"/>
    </source>
</evidence>
<keyword evidence="6" id="KW-0131">Cell cycle</keyword>
<dbReference type="GO" id="GO:0043093">
    <property type="term" value="P:FtsZ-dependent cytokinesis"/>
    <property type="evidence" value="ECO:0007669"/>
    <property type="project" value="TreeGrafter"/>
</dbReference>
<feature type="transmembrane region" description="Helical" evidence="7">
    <location>
        <begin position="31"/>
        <end position="49"/>
    </location>
</feature>
<dbReference type="GO" id="GO:0030428">
    <property type="term" value="C:cell septum"/>
    <property type="evidence" value="ECO:0007669"/>
    <property type="project" value="TreeGrafter"/>
</dbReference>
<dbReference type="PANTHER" id="PTHR37485">
    <property type="entry name" value="CELL DIVISION PROTEIN FTSB"/>
    <property type="match status" value="1"/>
</dbReference>
<organism evidence="8 9">
    <name type="scientific">Candidatus Methylomirabilis lanthanidiphila</name>
    <dbReference type="NCBI Taxonomy" id="2211376"/>
    <lineage>
        <taxon>Bacteria</taxon>
        <taxon>Candidatus Methylomirabilota</taxon>
        <taxon>Candidatus Methylomirabilia</taxon>
        <taxon>Candidatus Methylomirabilales</taxon>
        <taxon>Candidatus Methylomirabilaceae</taxon>
        <taxon>Candidatus Methylomirabilis</taxon>
    </lineage>
</organism>
<dbReference type="InterPro" id="IPR023081">
    <property type="entry name" value="Cell_div_FtsB"/>
</dbReference>
<evidence type="ECO:0000256" key="2">
    <source>
        <dbReference type="ARBA" id="ARBA00022618"/>
    </source>
</evidence>
<reference evidence="8 9" key="1">
    <citation type="submission" date="2019-07" db="EMBL/GenBank/DDBJ databases">
        <authorList>
            <person name="Cremers G."/>
        </authorList>
    </citation>
    <scope>NUCLEOTIDE SEQUENCE [LARGE SCALE GENOMIC DNA]</scope>
</reference>
<keyword evidence="2" id="KW-0132">Cell division</keyword>
<dbReference type="PANTHER" id="PTHR37485:SF1">
    <property type="entry name" value="CELL DIVISION PROTEIN FTSB"/>
    <property type="match status" value="1"/>
</dbReference>
<accession>A0A564ZNR3</accession>
<evidence type="ECO:0000256" key="5">
    <source>
        <dbReference type="ARBA" id="ARBA00023136"/>
    </source>
</evidence>
<evidence type="ECO:0000256" key="7">
    <source>
        <dbReference type="SAM" id="Phobius"/>
    </source>
</evidence>
<dbReference type="EMBL" id="CABIKM010000046">
    <property type="protein sequence ID" value="VUZ86198.1"/>
    <property type="molecule type" value="Genomic_DNA"/>
</dbReference>
<keyword evidence="1" id="KW-1003">Cell membrane</keyword>
<keyword evidence="5 7" id="KW-0472">Membrane</keyword>
<sequence>MAGERITMRMRQFVTGTQEEIEATKSARKRWLIVIAVLAIAIAASSVVGKKSLVKVIQMNKTRTELQQEITRLKQGNEGLTREIRSFANNPGQVEAIARDDLGLVKPGEIVYQFGPPGPSTAPPASSR</sequence>
<dbReference type="Pfam" id="PF04977">
    <property type="entry name" value="DivIC"/>
    <property type="match status" value="1"/>
</dbReference>
<dbReference type="InterPro" id="IPR007060">
    <property type="entry name" value="FtsL/DivIC"/>
</dbReference>
<dbReference type="AlphaFoldDB" id="A0A564ZNR3"/>
<evidence type="ECO:0000313" key="9">
    <source>
        <dbReference type="Proteomes" id="UP000334340"/>
    </source>
</evidence>
<name>A0A564ZNR3_9BACT</name>
<keyword evidence="9" id="KW-1185">Reference proteome</keyword>
<evidence type="ECO:0000256" key="1">
    <source>
        <dbReference type="ARBA" id="ARBA00022475"/>
    </source>
</evidence>
<evidence type="ECO:0000256" key="3">
    <source>
        <dbReference type="ARBA" id="ARBA00022692"/>
    </source>
</evidence>
<keyword evidence="4 7" id="KW-1133">Transmembrane helix</keyword>
<protein>
    <submittedName>
        <fullName evidence="8">Septum formation initiator (FtsB)</fullName>
    </submittedName>
</protein>
<proteinExistence type="predicted"/>
<keyword evidence="3 7" id="KW-0812">Transmembrane</keyword>
<evidence type="ECO:0000256" key="4">
    <source>
        <dbReference type="ARBA" id="ARBA00022989"/>
    </source>
</evidence>
<evidence type="ECO:0000256" key="6">
    <source>
        <dbReference type="ARBA" id="ARBA00023306"/>
    </source>
</evidence>